<accession>A0A381ZKS5</accession>
<evidence type="ECO:0000313" key="1">
    <source>
        <dbReference type="EMBL" id="SVA89948.1"/>
    </source>
</evidence>
<sequence length="152" mass="17165">MMKKSLIIAAIFSLGLTWAQDDDDLDLDDAMWDNTIWNEIEEVADAEIHKVQGITEVAGVRGAEAEDEALHHLYYRQSMKGPSKIALNKALGKLLNTLTALKKKDPEHEKIPEVTHYVIQVYKKLGDDAKAKTKQDELLANAPDSKWAKFYK</sequence>
<dbReference type="EMBL" id="UINC01021745">
    <property type="protein sequence ID" value="SVA89948.1"/>
    <property type="molecule type" value="Genomic_DNA"/>
</dbReference>
<dbReference type="InterPro" id="IPR011990">
    <property type="entry name" value="TPR-like_helical_dom_sf"/>
</dbReference>
<gene>
    <name evidence="1" type="ORF">METZ01_LOCUS142802</name>
</gene>
<proteinExistence type="predicted"/>
<protein>
    <submittedName>
        <fullName evidence="1">Uncharacterized protein</fullName>
    </submittedName>
</protein>
<reference evidence="1" key="1">
    <citation type="submission" date="2018-05" db="EMBL/GenBank/DDBJ databases">
        <authorList>
            <person name="Lanie J.A."/>
            <person name="Ng W.-L."/>
            <person name="Kazmierczak K.M."/>
            <person name="Andrzejewski T.M."/>
            <person name="Davidsen T.M."/>
            <person name="Wayne K.J."/>
            <person name="Tettelin H."/>
            <person name="Glass J.I."/>
            <person name="Rusch D."/>
            <person name="Podicherti R."/>
            <person name="Tsui H.-C.T."/>
            <person name="Winkler M.E."/>
        </authorList>
    </citation>
    <scope>NUCLEOTIDE SEQUENCE</scope>
</reference>
<name>A0A381ZKS5_9ZZZZ</name>
<dbReference type="AlphaFoldDB" id="A0A381ZKS5"/>
<organism evidence="1">
    <name type="scientific">marine metagenome</name>
    <dbReference type="NCBI Taxonomy" id="408172"/>
    <lineage>
        <taxon>unclassified sequences</taxon>
        <taxon>metagenomes</taxon>
        <taxon>ecological metagenomes</taxon>
    </lineage>
</organism>
<dbReference type="Gene3D" id="1.25.40.10">
    <property type="entry name" value="Tetratricopeptide repeat domain"/>
    <property type="match status" value="1"/>
</dbReference>